<accession>A0AAW9NCE2</accession>
<dbReference type="Proteomes" id="UP001307168">
    <property type="component" value="Unassembled WGS sequence"/>
</dbReference>
<dbReference type="AlphaFoldDB" id="A0AAW9NCE2"/>
<reference evidence="1 2" key="1">
    <citation type="submission" date="2023-03" db="EMBL/GenBank/DDBJ databases">
        <title>Bacillus Genome Sequencing.</title>
        <authorList>
            <person name="Dunlap C."/>
        </authorList>
    </citation>
    <scope>NUCLEOTIDE SEQUENCE [LARGE SCALE GENOMIC DNA]</scope>
    <source>
        <strain evidence="1 2">B-41290</strain>
    </source>
</reference>
<evidence type="ECO:0000313" key="1">
    <source>
        <dbReference type="EMBL" id="MEC0273107.1"/>
    </source>
</evidence>
<comment type="caution">
    <text evidence="1">The sequence shown here is derived from an EMBL/GenBank/DDBJ whole genome shotgun (WGS) entry which is preliminary data.</text>
</comment>
<name>A0AAW9NCE2_9BACI</name>
<dbReference type="EMBL" id="JARNBH010000008">
    <property type="protein sequence ID" value="MEC0273107.1"/>
    <property type="molecule type" value="Genomic_DNA"/>
</dbReference>
<keyword evidence="2" id="KW-1185">Reference proteome</keyword>
<protein>
    <submittedName>
        <fullName evidence="1">Uncharacterized protein</fullName>
    </submittedName>
</protein>
<proteinExistence type="predicted"/>
<gene>
    <name evidence="1" type="ORF">P4706_08470</name>
</gene>
<sequence>MVVFRVEYFEKTKEGDNWEIRQSEPNDTYDEAEELRAKMDKQPNKYKDCAVFSDSSDD</sequence>
<organism evidence="1 2">
    <name type="scientific">Peribacillus castrilensis</name>
    <dbReference type="NCBI Taxonomy" id="2897690"/>
    <lineage>
        <taxon>Bacteria</taxon>
        <taxon>Bacillati</taxon>
        <taxon>Bacillota</taxon>
        <taxon>Bacilli</taxon>
        <taxon>Bacillales</taxon>
        <taxon>Bacillaceae</taxon>
        <taxon>Peribacillus</taxon>
    </lineage>
</organism>
<dbReference type="RefSeq" id="WP_367406608.1">
    <property type="nucleotide sequence ID" value="NZ_JARNBH010000008.1"/>
</dbReference>
<evidence type="ECO:0000313" key="2">
    <source>
        <dbReference type="Proteomes" id="UP001307168"/>
    </source>
</evidence>